<comment type="similarity">
    <text evidence="1">Belongs to the peptidase M16 family.</text>
</comment>
<dbReference type="PANTHER" id="PTHR11851:SF49">
    <property type="entry name" value="MITOCHONDRIAL-PROCESSING PEPTIDASE SUBUNIT ALPHA"/>
    <property type="match status" value="1"/>
</dbReference>
<dbReference type="InterPro" id="IPR007863">
    <property type="entry name" value="Peptidase_M16_C"/>
</dbReference>
<dbReference type="AlphaFoldDB" id="A0A7W9SQK2"/>
<evidence type="ECO:0000256" key="1">
    <source>
        <dbReference type="ARBA" id="ARBA00007261"/>
    </source>
</evidence>
<reference evidence="3 4" key="1">
    <citation type="submission" date="2020-08" db="EMBL/GenBank/DDBJ databases">
        <title>Genomic Encyclopedia of Type Strains, Phase IV (KMG-IV): sequencing the most valuable type-strain genomes for metagenomic binning, comparative biology and taxonomic classification.</title>
        <authorList>
            <person name="Goeker M."/>
        </authorList>
    </citation>
    <scope>NUCLEOTIDE SEQUENCE [LARGE SCALE GENOMIC DNA]</scope>
    <source>
        <strain evidence="3 4">DSM 23562</strain>
    </source>
</reference>
<dbReference type="InterPro" id="IPR050361">
    <property type="entry name" value="MPP/UQCRC_Complex"/>
</dbReference>
<protein>
    <submittedName>
        <fullName evidence="3">Putative Zn-dependent peptidase</fullName>
    </submittedName>
</protein>
<dbReference type="GO" id="GO:0046872">
    <property type="term" value="F:metal ion binding"/>
    <property type="evidence" value="ECO:0007669"/>
    <property type="project" value="InterPro"/>
</dbReference>
<organism evidence="3 4">
    <name type="scientific">Armatimonas rosea</name>
    <dbReference type="NCBI Taxonomy" id="685828"/>
    <lineage>
        <taxon>Bacteria</taxon>
        <taxon>Bacillati</taxon>
        <taxon>Armatimonadota</taxon>
        <taxon>Armatimonadia</taxon>
        <taxon>Armatimonadales</taxon>
        <taxon>Armatimonadaceae</taxon>
        <taxon>Armatimonas</taxon>
    </lineage>
</organism>
<dbReference type="Pfam" id="PF05193">
    <property type="entry name" value="Peptidase_M16_C"/>
    <property type="match status" value="1"/>
</dbReference>
<accession>A0A7W9SQK2</accession>
<dbReference type="RefSeq" id="WP_184195229.1">
    <property type="nucleotide sequence ID" value="NZ_JACHGW010000002.1"/>
</dbReference>
<evidence type="ECO:0000259" key="2">
    <source>
        <dbReference type="Pfam" id="PF05193"/>
    </source>
</evidence>
<dbReference type="PANTHER" id="PTHR11851">
    <property type="entry name" value="METALLOPROTEASE"/>
    <property type="match status" value="1"/>
</dbReference>
<dbReference type="Gene3D" id="3.30.830.10">
    <property type="entry name" value="Metalloenzyme, LuxS/M16 peptidase-like"/>
    <property type="match status" value="2"/>
</dbReference>
<dbReference type="EMBL" id="JACHGW010000002">
    <property type="protein sequence ID" value="MBB6050379.1"/>
    <property type="molecule type" value="Genomic_DNA"/>
</dbReference>
<proteinExistence type="inferred from homology"/>
<feature type="domain" description="Peptidase M16 C-terminal" evidence="2">
    <location>
        <begin position="168"/>
        <end position="350"/>
    </location>
</feature>
<dbReference type="InterPro" id="IPR011249">
    <property type="entry name" value="Metalloenz_LuxS/M16"/>
</dbReference>
<evidence type="ECO:0000313" key="3">
    <source>
        <dbReference type="EMBL" id="MBB6050379.1"/>
    </source>
</evidence>
<evidence type="ECO:0000313" key="4">
    <source>
        <dbReference type="Proteomes" id="UP000520814"/>
    </source>
</evidence>
<dbReference type="Proteomes" id="UP000520814">
    <property type="component" value="Unassembled WGS sequence"/>
</dbReference>
<dbReference type="SUPFAM" id="SSF63411">
    <property type="entry name" value="LuxS/MPP-like metallohydrolase"/>
    <property type="match status" value="2"/>
</dbReference>
<keyword evidence="4" id="KW-1185">Reference proteome</keyword>
<sequence>MRQNPIEPLRLPSGTTLILVPDPSAPATAIAASVRLGGVEQRRQGGVGPLLARMLGGDSQGRTPELLQRDVDGFGALGTLYDGNQLLAWSVCPPTEAALVQSAQTLLLNTLAQPRFTEEALVQARTDQLRALALQEEELLPRLLRTLRTRAFGSDFSVQGDPAGLQRLTVGDVKSFYAHFCTPERTTIAVVGKFAPEVARRWVETSLSVGDWNQRPAGVKELLPTIDPVPQGLRDRTIPSLPGISAAGVGFLFPGLSKAEARADWPALLVLDAVLGQGKACRLFRLRDDNALGYEVRSVLLPGRDATLWAGYILGNQSSLAMRDGLLKTLGQLRQAPPTDGELTRAKTLLLAQRSQQRQLVLPRARALITAETSGLGAAMELEFTKRIEAVKRSDVERVAQTLFGSNPVVVRT</sequence>
<comment type="caution">
    <text evidence="3">The sequence shown here is derived from an EMBL/GenBank/DDBJ whole genome shotgun (WGS) entry which is preliminary data.</text>
</comment>
<name>A0A7W9SQK2_ARMRO</name>
<gene>
    <name evidence="3" type="ORF">HNQ39_002170</name>
</gene>